<sequence>MWIIAPLAPGASRADWEWHRDEVYARERELRDVWTNVCLMTGLTQVIPTPGHNLQAPLVGRIRLDCAPVCFSVKLRPGQLPEDVAQRADRIAAAFRVPSVEVVTITRDLQWISVRLIEPYWIEWSYDDALEAGDDRPVVEAVPQAGELPAAETVRVVDAPVSGWSAVRRFFTGAWRLPDAAPDPVRPASP</sequence>
<organism evidence="1 2">
    <name type="scientific">Actinomycetospora aurantiaca</name>
    <dbReference type="NCBI Taxonomy" id="3129233"/>
    <lineage>
        <taxon>Bacteria</taxon>
        <taxon>Bacillati</taxon>
        <taxon>Actinomycetota</taxon>
        <taxon>Actinomycetes</taxon>
        <taxon>Pseudonocardiales</taxon>
        <taxon>Pseudonocardiaceae</taxon>
        <taxon>Actinomycetospora</taxon>
    </lineage>
</organism>
<evidence type="ECO:0000313" key="1">
    <source>
        <dbReference type="EMBL" id="MEJ2871947.1"/>
    </source>
</evidence>
<proteinExistence type="predicted"/>
<keyword evidence="2" id="KW-1185">Reference proteome</keyword>
<comment type="caution">
    <text evidence="1">The sequence shown here is derived from an EMBL/GenBank/DDBJ whole genome shotgun (WGS) entry which is preliminary data.</text>
</comment>
<name>A0ABU8MXP4_9PSEU</name>
<dbReference type="EMBL" id="JBBEGN010000033">
    <property type="protein sequence ID" value="MEJ2871947.1"/>
    <property type="molecule type" value="Genomic_DNA"/>
</dbReference>
<dbReference type="RefSeq" id="WP_337698526.1">
    <property type="nucleotide sequence ID" value="NZ_JBBEGN010000033.1"/>
</dbReference>
<accession>A0ABU8MXP4</accession>
<reference evidence="1 2" key="1">
    <citation type="submission" date="2024-03" db="EMBL/GenBank/DDBJ databases">
        <title>Actinomycetospora sp. OC33-EN08, a novel actinomycete isolated from wild orchid (Aerides multiflora).</title>
        <authorList>
            <person name="Suriyachadkun C."/>
        </authorList>
    </citation>
    <scope>NUCLEOTIDE SEQUENCE [LARGE SCALE GENOMIC DNA]</scope>
    <source>
        <strain evidence="1 2">OC33-EN08</strain>
    </source>
</reference>
<protein>
    <submittedName>
        <fullName evidence="1">Uncharacterized protein</fullName>
    </submittedName>
</protein>
<evidence type="ECO:0000313" key="2">
    <source>
        <dbReference type="Proteomes" id="UP001385809"/>
    </source>
</evidence>
<dbReference type="Proteomes" id="UP001385809">
    <property type="component" value="Unassembled WGS sequence"/>
</dbReference>
<gene>
    <name evidence="1" type="ORF">WCD74_29600</name>
</gene>